<dbReference type="InterPro" id="IPR014710">
    <property type="entry name" value="RmlC-like_jellyroll"/>
</dbReference>
<dbReference type="SUPFAM" id="SSF46785">
    <property type="entry name" value="Winged helix' DNA-binding domain"/>
    <property type="match status" value="1"/>
</dbReference>
<dbReference type="Gene3D" id="2.60.120.10">
    <property type="entry name" value="Jelly Rolls"/>
    <property type="match status" value="1"/>
</dbReference>
<dbReference type="InterPro" id="IPR036390">
    <property type="entry name" value="WH_DNA-bd_sf"/>
</dbReference>
<dbReference type="InterPro" id="IPR012318">
    <property type="entry name" value="HTH_CRP"/>
</dbReference>
<protein>
    <recommendedName>
        <fullName evidence="4">Cyclic nucleotide-binding domain-containing protein</fullName>
    </recommendedName>
</protein>
<feature type="domain" description="Cyclic nucleotide-binding" evidence="4">
    <location>
        <begin position="32"/>
        <end position="117"/>
    </location>
</feature>
<proteinExistence type="predicted"/>
<dbReference type="EMBL" id="FLUL01000001">
    <property type="protein sequence ID" value="SBV94053.1"/>
    <property type="molecule type" value="Genomic_DNA"/>
</dbReference>
<reference evidence="5" key="1">
    <citation type="submission" date="2016-04" db="EMBL/GenBank/DDBJ databases">
        <authorList>
            <person name="Evans L.H."/>
            <person name="Alamgir A."/>
            <person name="Owens N."/>
            <person name="Weber N.D."/>
            <person name="Virtaneva K."/>
            <person name="Barbian K."/>
            <person name="Babar A."/>
            <person name="Rosenke K."/>
        </authorList>
    </citation>
    <scope>NUCLEOTIDE SEQUENCE</scope>
    <source>
        <strain evidence="5">86-2</strain>
    </source>
</reference>
<evidence type="ECO:0000256" key="3">
    <source>
        <dbReference type="ARBA" id="ARBA00023163"/>
    </source>
</evidence>
<name>A0A212J3N7_9BACT</name>
<evidence type="ECO:0000256" key="2">
    <source>
        <dbReference type="ARBA" id="ARBA00023125"/>
    </source>
</evidence>
<organism evidence="5">
    <name type="scientific">uncultured Dysgonomonas sp</name>
    <dbReference type="NCBI Taxonomy" id="206096"/>
    <lineage>
        <taxon>Bacteria</taxon>
        <taxon>Pseudomonadati</taxon>
        <taxon>Bacteroidota</taxon>
        <taxon>Bacteroidia</taxon>
        <taxon>Bacteroidales</taxon>
        <taxon>Dysgonomonadaceae</taxon>
        <taxon>Dysgonomonas</taxon>
        <taxon>environmental samples</taxon>
    </lineage>
</organism>
<keyword evidence="1" id="KW-0805">Transcription regulation</keyword>
<dbReference type="Pfam" id="PF00027">
    <property type="entry name" value="cNMP_binding"/>
    <property type="match status" value="1"/>
</dbReference>
<accession>A0A212J3N7</accession>
<dbReference type="AlphaFoldDB" id="A0A212J3N7"/>
<dbReference type="CDD" id="cd00038">
    <property type="entry name" value="CAP_ED"/>
    <property type="match status" value="1"/>
</dbReference>
<dbReference type="RefSeq" id="WP_252638821.1">
    <property type="nucleotide sequence ID" value="NZ_CABTJG010000016.1"/>
</dbReference>
<evidence type="ECO:0000256" key="1">
    <source>
        <dbReference type="ARBA" id="ARBA00023015"/>
    </source>
</evidence>
<sequence>MNSDLLFFCTMCREKSQEEIARLKCTIDHTIKHYKKGEYIAYQGDVISQLYMLSKGKVKTEIVSDSGLTLSVEEISAPYPLAAAFIFAENNRFPVDVIALDDSEILFITKDSVEKQMAKCPGFLRGFMAFNADRVQFLSERLKIFSQKGIKAKIAYYILQHDKNGSFELGKSIASLAEYFGVERPSLSRAISEMAASGIIEFEGGKGKILNYNEIKELLG</sequence>
<evidence type="ECO:0000313" key="5">
    <source>
        <dbReference type="EMBL" id="SBV94053.1"/>
    </source>
</evidence>
<dbReference type="PROSITE" id="PS50042">
    <property type="entry name" value="CNMP_BINDING_3"/>
    <property type="match status" value="1"/>
</dbReference>
<dbReference type="InterPro" id="IPR000595">
    <property type="entry name" value="cNMP-bd_dom"/>
</dbReference>
<dbReference type="GO" id="GO:0006355">
    <property type="term" value="P:regulation of DNA-templated transcription"/>
    <property type="evidence" value="ECO:0007669"/>
    <property type="project" value="InterPro"/>
</dbReference>
<dbReference type="Pfam" id="PF13545">
    <property type="entry name" value="HTH_Crp_2"/>
    <property type="match status" value="1"/>
</dbReference>
<dbReference type="SUPFAM" id="SSF51206">
    <property type="entry name" value="cAMP-binding domain-like"/>
    <property type="match status" value="1"/>
</dbReference>
<dbReference type="GO" id="GO:0003677">
    <property type="term" value="F:DNA binding"/>
    <property type="evidence" value="ECO:0007669"/>
    <property type="project" value="UniProtKB-KW"/>
</dbReference>
<keyword evidence="3" id="KW-0804">Transcription</keyword>
<evidence type="ECO:0000259" key="4">
    <source>
        <dbReference type="PROSITE" id="PS50042"/>
    </source>
</evidence>
<gene>
    <name evidence="5" type="ORF">KL86DYS2_10658</name>
</gene>
<keyword evidence="2" id="KW-0238">DNA-binding</keyword>
<dbReference type="InterPro" id="IPR018490">
    <property type="entry name" value="cNMP-bd_dom_sf"/>
</dbReference>